<dbReference type="GO" id="GO:0005737">
    <property type="term" value="C:cytoplasm"/>
    <property type="evidence" value="ECO:0007669"/>
    <property type="project" value="UniProtKB-SubCell"/>
</dbReference>
<feature type="compositionally biased region" description="Low complexity" evidence="9">
    <location>
        <begin position="99"/>
        <end position="109"/>
    </location>
</feature>
<dbReference type="GO" id="GO:0002098">
    <property type="term" value="P:tRNA wobble uridine modification"/>
    <property type="evidence" value="ECO:0007669"/>
    <property type="project" value="EnsemblFungi"/>
</dbReference>
<dbReference type="OMA" id="QGMLKVH"/>
<reference evidence="11" key="1">
    <citation type="journal article" date="2012" name="G3 (Bethesda)">
        <title>Pichia sorbitophila, an interspecies yeast hybrid reveals early steps of genome resolution following polyploidization.</title>
        <authorList>
            <person name="Leh Louis V."/>
            <person name="Despons L."/>
            <person name="Friedrich A."/>
            <person name="Martin T."/>
            <person name="Durrens P."/>
            <person name="Casaregola S."/>
            <person name="Neuveglise C."/>
            <person name="Fairhead C."/>
            <person name="Marck C."/>
            <person name="Cruz J.A."/>
            <person name="Straub M.L."/>
            <person name="Kugler V."/>
            <person name="Sacerdot C."/>
            <person name="Uzunov Z."/>
            <person name="Thierry A."/>
            <person name="Weiss S."/>
            <person name="Bleykasten C."/>
            <person name="De Montigny J."/>
            <person name="Jacques N."/>
            <person name="Jung P."/>
            <person name="Lemaire M."/>
            <person name="Mallet S."/>
            <person name="Morel G."/>
            <person name="Richard G.F."/>
            <person name="Sarkar A."/>
            <person name="Savel G."/>
            <person name="Schacherer J."/>
            <person name="Seret M.L."/>
            <person name="Talla E."/>
            <person name="Samson G."/>
            <person name="Jubin C."/>
            <person name="Poulain J."/>
            <person name="Vacherie B."/>
            <person name="Barbe V."/>
            <person name="Pelletier E."/>
            <person name="Sherman D.J."/>
            <person name="Westhof E."/>
            <person name="Weissenbach J."/>
            <person name="Baret P.V."/>
            <person name="Wincker P."/>
            <person name="Gaillardin C."/>
            <person name="Dujon B."/>
            <person name="Souciet J.L."/>
        </authorList>
    </citation>
    <scope>NUCLEOTIDE SEQUENCE [LARGE SCALE GENOMIC DNA]</scope>
    <source>
        <strain evidence="11">CBS 270.75 / DBVPG 7215 / KCTC 17166 / NRRL Y-17582</strain>
    </source>
</reference>
<dbReference type="STRING" id="931890.G8JVR1"/>
<dbReference type="InterPro" id="IPR027417">
    <property type="entry name" value="P-loop_NTPase"/>
</dbReference>
<accession>G8JVR1</accession>
<dbReference type="PANTHER" id="PTHR12896:SF1">
    <property type="entry name" value="ELONGATOR COMPLEX PROTEIN 4"/>
    <property type="match status" value="1"/>
</dbReference>
<evidence type="ECO:0000256" key="1">
    <source>
        <dbReference type="ARBA" id="ARBA00004123"/>
    </source>
</evidence>
<evidence type="ECO:0000313" key="10">
    <source>
        <dbReference type="EMBL" id="AET40926.1"/>
    </source>
</evidence>
<keyword evidence="7" id="KW-0819">tRNA processing</keyword>
<dbReference type="GO" id="GO:0000049">
    <property type="term" value="F:tRNA binding"/>
    <property type="evidence" value="ECO:0007669"/>
    <property type="project" value="EnsemblFungi"/>
</dbReference>
<dbReference type="Proteomes" id="UP000006790">
    <property type="component" value="Chromosome 7"/>
</dbReference>
<dbReference type="InParanoid" id="G8JVR1"/>
<dbReference type="FunCoup" id="G8JVR1">
    <property type="interactions" value="813"/>
</dbReference>
<comment type="pathway">
    <text evidence="3">tRNA modification; 5-methoxycarbonylmethyl-2-thiouridine-tRNA biosynthesis.</text>
</comment>
<proteinExistence type="inferred from homology"/>
<keyword evidence="11" id="KW-1185">Reference proteome</keyword>
<evidence type="ECO:0000256" key="7">
    <source>
        <dbReference type="ARBA" id="ARBA00022694"/>
    </source>
</evidence>
<comment type="similarity">
    <text evidence="4">Belongs to the ELP4 family.</text>
</comment>
<comment type="subcellular location">
    <subcellularLocation>
        <location evidence="2">Cytoplasm</location>
    </subcellularLocation>
    <subcellularLocation>
        <location evidence="1">Nucleus</location>
    </subcellularLocation>
</comment>
<organism evidence="10 11">
    <name type="scientific">Eremothecium cymbalariae (strain CBS 270.75 / DBVPG 7215 / KCTC 17166 / NRRL Y-17582)</name>
    <name type="common">Yeast</name>
    <dbReference type="NCBI Taxonomy" id="931890"/>
    <lineage>
        <taxon>Eukaryota</taxon>
        <taxon>Fungi</taxon>
        <taxon>Dikarya</taxon>
        <taxon>Ascomycota</taxon>
        <taxon>Saccharomycotina</taxon>
        <taxon>Saccharomycetes</taxon>
        <taxon>Saccharomycetales</taxon>
        <taxon>Saccharomycetaceae</taxon>
        <taxon>Eremothecium</taxon>
    </lineage>
</organism>
<keyword evidence="6" id="KW-0963">Cytoplasm</keyword>
<evidence type="ECO:0000256" key="8">
    <source>
        <dbReference type="ARBA" id="ARBA00023242"/>
    </source>
</evidence>
<dbReference type="UniPathway" id="UPA00988"/>
<name>G8JVR1_ERECY</name>
<dbReference type="HOGENOM" id="CLU_040685_0_0_1"/>
<evidence type="ECO:0000256" key="5">
    <source>
        <dbReference type="ARBA" id="ARBA00020265"/>
    </source>
</evidence>
<keyword evidence="8" id="KW-0539">Nucleus</keyword>
<feature type="region of interest" description="Disordered" evidence="9">
    <location>
        <begin position="14"/>
        <end position="34"/>
    </location>
</feature>
<dbReference type="Pfam" id="PF05625">
    <property type="entry name" value="PAXNEB"/>
    <property type="match status" value="1"/>
</dbReference>
<dbReference type="GO" id="GO:0008023">
    <property type="term" value="C:transcription elongation factor complex"/>
    <property type="evidence" value="ECO:0007669"/>
    <property type="project" value="TreeGrafter"/>
</dbReference>
<evidence type="ECO:0000313" key="11">
    <source>
        <dbReference type="Proteomes" id="UP000006790"/>
    </source>
</evidence>
<dbReference type="eggNOG" id="KOG3949">
    <property type="taxonomic scope" value="Eukaryota"/>
</dbReference>
<dbReference type="KEGG" id="erc:Ecym_7073"/>
<dbReference type="GO" id="GO:0016887">
    <property type="term" value="F:ATP hydrolysis activity"/>
    <property type="evidence" value="ECO:0007669"/>
    <property type="project" value="EnsemblFungi"/>
</dbReference>
<protein>
    <recommendedName>
        <fullName evidence="5">Elongator complex protein 4</fullName>
    </recommendedName>
</protein>
<evidence type="ECO:0000256" key="6">
    <source>
        <dbReference type="ARBA" id="ARBA00022490"/>
    </source>
</evidence>
<sequence>MSFRKRGEIISGLGEVKVAPGREPGGHPSGRFPTNRGLASIKMPMAPPRGVVPSPAAGMAAGQRTPISVAAVTKELDIMKVADLSVAENHPGIRPSPATSQQTTSTGSQDVDKLLGHMGLPLGQSLLIEEQTTTDFASILAKSFASQGVIHNRVEGGNAMKNGNTHLVLFTLNKNYARELPGVFKGSKKEVKRSKISEEESRVTVQNLAGTTSGHQPTRYQDLKIAWRYGLVDEEGKSKVDVSDSETYPHYNHQFDTTSRLLPAPTSAEVSYISPIQPVKTILKQLEAMILNSGNKLLRILIPNLLNPVMYPPKLCQLQEVMPLLHGIRALVKKYSHKCVLFTTISTDLFKSHTGLFLNQIETLFDSILILEPFNQEMLQFLEKACKSQPNKVQHGLVHIKKLPVFSERGEMHLVKSEWAFKNGRKKFAIEEWSIPVEDGSDDQPQHRTDPGSGANYELNSAEHTHQHSPSLDF</sequence>
<feature type="region of interest" description="Disordered" evidence="9">
    <location>
        <begin position="88"/>
        <end position="110"/>
    </location>
</feature>
<evidence type="ECO:0000256" key="4">
    <source>
        <dbReference type="ARBA" id="ARBA00007573"/>
    </source>
</evidence>
<dbReference type="GeneID" id="11471228"/>
<evidence type="ECO:0000256" key="9">
    <source>
        <dbReference type="SAM" id="MobiDB-lite"/>
    </source>
</evidence>
<dbReference type="InterPro" id="IPR008728">
    <property type="entry name" value="Elongator_complex_protein_4"/>
</dbReference>
<dbReference type="CDD" id="cd19494">
    <property type="entry name" value="Elp4"/>
    <property type="match status" value="1"/>
</dbReference>
<evidence type="ECO:0000256" key="2">
    <source>
        <dbReference type="ARBA" id="ARBA00004496"/>
    </source>
</evidence>
<dbReference type="EMBL" id="CP002503">
    <property type="protein sequence ID" value="AET40926.1"/>
    <property type="molecule type" value="Genomic_DNA"/>
</dbReference>
<dbReference type="OrthoDB" id="289162at2759"/>
<dbReference type="GO" id="GO:0033588">
    <property type="term" value="C:elongator holoenzyme complex"/>
    <property type="evidence" value="ECO:0007669"/>
    <property type="project" value="EnsemblFungi"/>
</dbReference>
<evidence type="ECO:0000256" key="3">
    <source>
        <dbReference type="ARBA" id="ARBA00005043"/>
    </source>
</evidence>
<gene>
    <name evidence="10" type="ordered locus">Ecym_7073</name>
</gene>
<feature type="region of interest" description="Disordered" evidence="9">
    <location>
        <begin position="435"/>
        <end position="474"/>
    </location>
</feature>
<dbReference type="AlphaFoldDB" id="G8JVR1"/>
<dbReference type="GO" id="GO:0006357">
    <property type="term" value="P:regulation of transcription by RNA polymerase II"/>
    <property type="evidence" value="ECO:0007669"/>
    <property type="project" value="EnsemblFungi"/>
</dbReference>
<dbReference type="RefSeq" id="XP_003647743.1">
    <property type="nucleotide sequence ID" value="XM_003647695.1"/>
</dbReference>
<dbReference type="Gene3D" id="3.40.50.300">
    <property type="entry name" value="P-loop containing nucleotide triphosphate hydrolases"/>
    <property type="match status" value="1"/>
</dbReference>
<dbReference type="PANTHER" id="PTHR12896">
    <property type="entry name" value="PAX6 NEIGHBOR PROTEIN PAXNEB"/>
    <property type="match status" value="1"/>
</dbReference>
<dbReference type="GO" id="GO:0042802">
    <property type="term" value="F:identical protein binding"/>
    <property type="evidence" value="ECO:0007669"/>
    <property type="project" value="EnsemblFungi"/>
</dbReference>